<evidence type="ECO:0000313" key="1">
    <source>
        <dbReference type="EnsemblMetazoa" id="ACUA009903-PA"/>
    </source>
</evidence>
<dbReference type="AlphaFoldDB" id="A0A182M5E7"/>
<organism evidence="1 2">
    <name type="scientific">Anopheles culicifacies</name>
    <dbReference type="NCBI Taxonomy" id="139723"/>
    <lineage>
        <taxon>Eukaryota</taxon>
        <taxon>Metazoa</taxon>
        <taxon>Ecdysozoa</taxon>
        <taxon>Arthropoda</taxon>
        <taxon>Hexapoda</taxon>
        <taxon>Insecta</taxon>
        <taxon>Pterygota</taxon>
        <taxon>Neoptera</taxon>
        <taxon>Endopterygota</taxon>
        <taxon>Diptera</taxon>
        <taxon>Nematocera</taxon>
        <taxon>Culicoidea</taxon>
        <taxon>Culicidae</taxon>
        <taxon>Anophelinae</taxon>
        <taxon>Anopheles</taxon>
        <taxon>culicifacies species complex</taxon>
    </lineage>
</organism>
<reference evidence="1" key="2">
    <citation type="submission" date="2020-05" db="UniProtKB">
        <authorList>
            <consortium name="EnsemblMetazoa"/>
        </authorList>
    </citation>
    <scope>IDENTIFICATION</scope>
    <source>
        <strain evidence="1">A-37</strain>
    </source>
</reference>
<dbReference type="PANTHER" id="PTHR23278">
    <property type="entry name" value="SIDESTEP PROTEIN"/>
    <property type="match status" value="1"/>
</dbReference>
<proteinExistence type="predicted"/>
<reference evidence="2" key="1">
    <citation type="submission" date="2013-09" db="EMBL/GenBank/DDBJ databases">
        <title>The Genome Sequence of Anopheles culicifacies species A.</title>
        <authorList>
            <consortium name="The Broad Institute Genomics Platform"/>
            <person name="Neafsey D.E."/>
            <person name="Besansky N."/>
            <person name="Howell P."/>
            <person name="Walton C."/>
            <person name="Young S.K."/>
            <person name="Zeng Q."/>
            <person name="Gargeya S."/>
            <person name="Fitzgerald M."/>
            <person name="Haas B."/>
            <person name="Abouelleil A."/>
            <person name="Allen A.W."/>
            <person name="Alvarado L."/>
            <person name="Arachchi H.M."/>
            <person name="Berlin A.M."/>
            <person name="Chapman S.B."/>
            <person name="Gainer-Dewar J."/>
            <person name="Goldberg J."/>
            <person name="Griggs A."/>
            <person name="Gujja S."/>
            <person name="Hansen M."/>
            <person name="Howarth C."/>
            <person name="Imamovic A."/>
            <person name="Ireland A."/>
            <person name="Larimer J."/>
            <person name="McCowan C."/>
            <person name="Murphy C."/>
            <person name="Pearson M."/>
            <person name="Poon T.W."/>
            <person name="Priest M."/>
            <person name="Roberts A."/>
            <person name="Saif S."/>
            <person name="Shea T."/>
            <person name="Sisk P."/>
            <person name="Sykes S."/>
            <person name="Wortman J."/>
            <person name="Nusbaum C."/>
            <person name="Birren B."/>
        </authorList>
    </citation>
    <scope>NUCLEOTIDE SEQUENCE [LARGE SCALE GENOMIC DNA]</scope>
    <source>
        <strain evidence="2">A-37</strain>
    </source>
</reference>
<keyword evidence="2" id="KW-1185">Reference proteome</keyword>
<evidence type="ECO:0000313" key="2">
    <source>
        <dbReference type="Proteomes" id="UP000075883"/>
    </source>
</evidence>
<protein>
    <submittedName>
        <fullName evidence="1">Uncharacterized protein</fullName>
    </submittedName>
</protein>
<accession>A0A182M5E7</accession>
<dbReference type="EnsemblMetazoa" id="ACUA009903-RA">
    <property type="protein sequence ID" value="ACUA009903-PA"/>
    <property type="gene ID" value="ACUA009903"/>
</dbReference>
<dbReference type="VEuPathDB" id="VectorBase:ACUA009903"/>
<dbReference type="EMBL" id="AXCM01015574">
    <property type="status" value="NOT_ANNOTATED_CDS"/>
    <property type="molecule type" value="Genomic_DNA"/>
</dbReference>
<dbReference type="Proteomes" id="UP000075883">
    <property type="component" value="Unassembled WGS sequence"/>
</dbReference>
<dbReference type="PANTHER" id="PTHR23278:SF2">
    <property type="entry name" value="SIDESTEP V, ISOFORM B"/>
    <property type="match status" value="1"/>
</dbReference>
<sequence length="172" mass="19396">MPNLLFRWQFNNSLESMLELPPYTNVESEAANLALAEIDLETNHMGPSLEEMVRKQMERIEHTVRQQQQQHHHHLLHAGSHKEEAPLVDGQLYMYRVYTFNSFGTITCTATNSYGQSGHCAYHILVADVPDPIKSCTVSNVTAYTVHISCVAGKDGGIPQQFHIDCMVSVKK</sequence>
<name>A0A182M5E7_9DIPT</name>
<dbReference type="STRING" id="139723.A0A182M5E7"/>